<gene>
    <name evidence="1" type="ORF">Ldro_0795</name>
</gene>
<protein>
    <submittedName>
        <fullName evidence="1">Uncharacterized protein</fullName>
    </submittedName>
</protein>
<dbReference type="Proteomes" id="UP000054736">
    <property type="component" value="Unassembled WGS sequence"/>
</dbReference>
<accession>A0A0W0SYE3</accession>
<evidence type="ECO:0000313" key="2">
    <source>
        <dbReference type="Proteomes" id="UP000054736"/>
    </source>
</evidence>
<dbReference type="PATRIC" id="fig|1212489.4.peg.829"/>
<organism evidence="1 2">
    <name type="scientific">Legionella drozanskii LLAP-1</name>
    <dbReference type="NCBI Taxonomy" id="1212489"/>
    <lineage>
        <taxon>Bacteria</taxon>
        <taxon>Pseudomonadati</taxon>
        <taxon>Pseudomonadota</taxon>
        <taxon>Gammaproteobacteria</taxon>
        <taxon>Legionellales</taxon>
        <taxon>Legionellaceae</taxon>
        <taxon>Legionella</taxon>
    </lineage>
</organism>
<comment type="caution">
    <text evidence="1">The sequence shown here is derived from an EMBL/GenBank/DDBJ whole genome shotgun (WGS) entry which is preliminary data.</text>
</comment>
<dbReference type="STRING" id="1212489.Ldro_0795"/>
<dbReference type="EMBL" id="LNXY01000016">
    <property type="protein sequence ID" value="KTC88307.1"/>
    <property type="molecule type" value="Genomic_DNA"/>
</dbReference>
<evidence type="ECO:0000313" key="1">
    <source>
        <dbReference type="EMBL" id="KTC88307.1"/>
    </source>
</evidence>
<reference evidence="1 2" key="1">
    <citation type="submission" date="2015-11" db="EMBL/GenBank/DDBJ databases">
        <title>Genomic analysis of 38 Legionella species identifies large and diverse effector repertoires.</title>
        <authorList>
            <person name="Burstein D."/>
            <person name="Amaro F."/>
            <person name="Zusman T."/>
            <person name="Lifshitz Z."/>
            <person name="Cohen O."/>
            <person name="Gilbert J.A."/>
            <person name="Pupko T."/>
            <person name="Shuman H.A."/>
            <person name="Segal G."/>
        </authorList>
    </citation>
    <scope>NUCLEOTIDE SEQUENCE [LARGE SCALE GENOMIC DNA]</scope>
    <source>
        <strain evidence="1 2">ATCC 700990</strain>
    </source>
</reference>
<keyword evidence="2" id="KW-1185">Reference proteome</keyword>
<sequence length="78" mass="9064">MESYCGIERVVFFNSNQYPNFLVDHTISLDSKEKLYKLTELSCPHLGSDLVERNSVVYVRCGLFWPTSKVTKIYIVNK</sequence>
<dbReference type="AlphaFoldDB" id="A0A0W0SYE3"/>
<name>A0A0W0SYE3_9GAMM</name>
<proteinExistence type="predicted"/>